<dbReference type="EMBL" id="JAHVJA010000022">
    <property type="protein sequence ID" value="MBY6142227.1"/>
    <property type="molecule type" value="Genomic_DNA"/>
</dbReference>
<reference evidence="7 8" key="1">
    <citation type="submission" date="2021-06" db="EMBL/GenBank/DDBJ databases">
        <title>50 bacteria genomes isolated from Dapeng, Shenzhen, China.</title>
        <authorList>
            <person name="Zheng W."/>
            <person name="Yu S."/>
            <person name="Huang Y."/>
        </authorList>
    </citation>
    <scope>NUCLEOTIDE SEQUENCE [LARGE SCALE GENOMIC DNA]</scope>
    <source>
        <strain evidence="7 8">DP1N14-2</strain>
    </source>
</reference>
<dbReference type="InterPro" id="IPR028994">
    <property type="entry name" value="Integrin_alpha_N"/>
</dbReference>
<evidence type="ECO:0000256" key="1">
    <source>
        <dbReference type="ARBA" id="ARBA00022729"/>
    </source>
</evidence>
<dbReference type="Pfam" id="PF01839">
    <property type="entry name" value="FG-GAP"/>
    <property type="match status" value="7"/>
</dbReference>
<dbReference type="SMART" id="SM00112">
    <property type="entry name" value="CA"/>
    <property type="match status" value="3"/>
</dbReference>
<evidence type="ECO:0000256" key="5">
    <source>
        <dbReference type="SAM" id="SignalP"/>
    </source>
</evidence>
<proteinExistence type="predicted"/>
<dbReference type="Proteomes" id="UP000766629">
    <property type="component" value="Unassembled WGS sequence"/>
</dbReference>
<feature type="domain" description="Cadherin" evidence="6">
    <location>
        <begin position="332"/>
        <end position="424"/>
    </location>
</feature>
<dbReference type="PRINTS" id="PR00205">
    <property type="entry name" value="CADHERIN"/>
</dbReference>
<evidence type="ECO:0000256" key="2">
    <source>
        <dbReference type="ARBA" id="ARBA00022737"/>
    </source>
</evidence>
<dbReference type="PANTHER" id="PTHR23221:SF7">
    <property type="entry name" value="PHOSPHATIDYLINOSITOL-GLYCAN-SPECIFIC PHOSPHOLIPASE D"/>
    <property type="match status" value="1"/>
</dbReference>
<evidence type="ECO:0000313" key="7">
    <source>
        <dbReference type="EMBL" id="MBY6142227.1"/>
    </source>
</evidence>
<dbReference type="InterPro" id="IPR006644">
    <property type="entry name" value="Cadg"/>
</dbReference>
<dbReference type="SUPFAM" id="SSF69318">
    <property type="entry name" value="Integrin alpha N-terminal domain"/>
    <property type="match status" value="3"/>
</dbReference>
<evidence type="ECO:0000259" key="6">
    <source>
        <dbReference type="PROSITE" id="PS50268"/>
    </source>
</evidence>
<dbReference type="PANTHER" id="PTHR23221">
    <property type="entry name" value="GLYCOSYLPHOSPHATIDYLINOSITOL PHOSPHOLIPASE D"/>
    <property type="match status" value="1"/>
</dbReference>
<name>A0ABS7NM18_9RHOB</name>
<dbReference type="CDD" id="cd11304">
    <property type="entry name" value="Cadherin_repeat"/>
    <property type="match status" value="3"/>
</dbReference>
<dbReference type="RefSeq" id="WP_222510141.1">
    <property type="nucleotide sequence ID" value="NZ_JAHVJA010000022.1"/>
</dbReference>
<dbReference type="InterPro" id="IPR015919">
    <property type="entry name" value="Cadherin-like_sf"/>
</dbReference>
<evidence type="ECO:0000256" key="4">
    <source>
        <dbReference type="ARBA" id="ARBA00023180"/>
    </source>
</evidence>
<dbReference type="InterPro" id="IPR000413">
    <property type="entry name" value="Integrin_alpha"/>
</dbReference>
<dbReference type="Gene3D" id="2.130.10.130">
    <property type="entry name" value="Integrin alpha, N-terminal"/>
    <property type="match status" value="4"/>
</dbReference>
<feature type="domain" description="Cadherin" evidence="6">
    <location>
        <begin position="132"/>
        <end position="226"/>
    </location>
</feature>
<dbReference type="SMART" id="SM00191">
    <property type="entry name" value="Int_alpha"/>
    <property type="match status" value="7"/>
</dbReference>
<accession>A0ABS7NM18</accession>
<evidence type="ECO:0000256" key="3">
    <source>
        <dbReference type="ARBA" id="ARBA00022801"/>
    </source>
</evidence>
<keyword evidence="1 5" id="KW-0732">Signal</keyword>
<dbReference type="Gene3D" id="2.60.40.60">
    <property type="entry name" value="Cadherins"/>
    <property type="match status" value="2"/>
</dbReference>
<keyword evidence="2" id="KW-0677">Repeat</keyword>
<dbReference type="PROSITE" id="PS51470">
    <property type="entry name" value="FG_GAP"/>
    <property type="match status" value="7"/>
</dbReference>
<dbReference type="InterPro" id="IPR002126">
    <property type="entry name" value="Cadherin-like_dom"/>
</dbReference>
<keyword evidence="8" id="KW-1185">Reference proteome</keyword>
<feature type="domain" description="Cadherin" evidence="6">
    <location>
        <begin position="232"/>
        <end position="326"/>
    </location>
</feature>
<sequence length="1075" mass="106271">MSKRSMHRRATKAMLLGATAVVALIAADANAQGTEAGAVLIVSSRVLADGALELRLSDGRIEILSSDQYEIIDGNIEIPREELSALGVDEVSLDGGFFAGSGAVALGGIALASGSSEPKTDNAPGFTSGGAASVAENQTAAYTAAAADVDGDAVSYTLSGTDAALFDIDANTGAVTFKSAPDYENPSDADGDNVYDIVVTASSGGQSATQAVAVTVTNVNDNAPGFTSGGAASVAENQTAAYTAAAADADGDAVSYTLSGTDAALFDIDANTGAVTFKSAPDYENPSDADGDNVYDIVVTASSGGQSATQAVAVTVTNVNDNAPGFTSGGAASVAENQTAAYTAAAADADGDAVSYTLSGTDAALFDIDANTGAVTFKSAPDYENPSDADGDNVYDIVVTASSGGQSATQAVAVTVTNVNEPIVLSGLTAAQGFVIQGDATADQAGYSVSSAGDVNGDGFDDLIVGAYLGDDGGTNAGETYVIYGGATTTNLDLTTLTAAQGFVIQGDATDDESGYSVSSAGDVNGDGFDDLIVGAPQGDDGGSNAGEAYVIYGGATATNLDLTALTAARGFVIQGDEAGDRVGRAVSSAGDVNGDGYDDLIVGAPYGDDRGVNAGEAYVIYGGAAGANVDLTTLAAAQGFVIQGDEAGDRAGYSVSSAGDVNGDGFDDLIVGAPSGHDGGLLAGEAYVIFGGATGADVDLTTLTAAQGFVIQGDAAYDEAGLSVSSAGDMNGDGFDDLIIGAHYGDDGGNNAGEAYVIYGGAAGANVDLTTLAAAQGFVIQGDEAGDRAGYSVSSAGDVNGDGFDDLIVGAPYGDDGGPIAGEAYVIYGGTTGADVDLTTLTAAQGLVIRSNATGDWAGWSVSSAGDVNRDGFDDLIVGMPYGDDGGNNAGEAYVIYGGYTGTEDTAVVTGAGTSVADNFSGNAGDDIFTDIATGDVVRGGAGDDSVTITALDFAEIDGGHGNDRLIIDGAGLSLDLTGPRTDVENFELIDLTGSGDNTLVIDKLALIDLSEDTSGGTTTFTVRGDAGDVVDLSANGGGFTANGQQTVNSVVYDVYENGYAQILVEDAVTTVTV</sequence>
<comment type="caution">
    <text evidence="7">The sequence shown here is derived from an EMBL/GenBank/DDBJ whole genome shotgun (WGS) entry which is preliminary data.</text>
</comment>
<dbReference type="InterPro" id="IPR013517">
    <property type="entry name" value="FG-GAP"/>
</dbReference>
<keyword evidence="3" id="KW-0378">Hydrolase</keyword>
<organism evidence="7 8">
    <name type="scientific">Leisingera daeponensis</name>
    <dbReference type="NCBI Taxonomy" id="405746"/>
    <lineage>
        <taxon>Bacteria</taxon>
        <taxon>Pseudomonadati</taxon>
        <taxon>Pseudomonadota</taxon>
        <taxon>Alphaproteobacteria</taxon>
        <taxon>Rhodobacterales</taxon>
        <taxon>Roseobacteraceae</taxon>
        <taxon>Leisingera</taxon>
    </lineage>
</organism>
<feature type="chain" id="PRO_5046035353" evidence="5">
    <location>
        <begin position="32"/>
        <end position="1075"/>
    </location>
</feature>
<protein>
    <submittedName>
        <fullName evidence="7">FG-GAP repeat protein</fullName>
    </submittedName>
</protein>
<evidence type="ECO:0000313" key="8">
    <source>
        <dbReference type="Proteomes" id="UP000766629"/>
    </source>
</evidence>
<gene>
    <name evidence="7" type="ORF">KUV26_22590</name>
</gene>
<dbReference type="PRINTS" id="PR01185">
    <property type="entry name" value="INTEGRINA"/>
</dbReference>
<dbReference type="SUPFAM" id="SSF49313">
    <property type="entry name" value="Cadherin-like"/>
    <property type="match status" value="2"/>
</dbReference>
<dbReference type="PROSITE" id="PS50268">
    <property type="entry name" value="CADHERIN_2"/>
    <property type="match status" value="3"/>
</dbReference>
<dbReference type="SMART" id="SM00736">
    <property type="entry name" value="CADG"/>
    <property type="match status" value="3"/>
</dbReference>
<keyword evidence="4" id="KW-0325">Glycoprotein</keyword>
<dbReference type="InterPro" id="IPR013519">
    <property type="entry name" value="Int_alpha_beta-p"/>
</dbReference>
<feature type="signal peptide" evidence="5">
    <location>
        <begin position="1"/>
        <end position="31"/>
    </location>
</feature>